<accession>A0ABD8AQU7</accession>
<gene>
    <name evidence="1" type="ORF">V6668_26655</name>
</gene>
<organism evidence="1 2">
    <name type="scientific">Paenibacillus amylolyticus</name>
    <dbReference type="NCBI Taxonomy" id="1451"/>
    <lineage>
        <taxon>Bacteria</taxon>
        <taxon>Bacillati</taxon>
        <taxon>Bacillota</taxon>
        <taxon>Bacilli</taxon>
        <taxon>Bacillales</taxon>
        <taxon>Paenibacillaceae</taxon>
        <taxon>Paenibacillus</taxon>
    </lineage>
</organism>
<reference evidence="1 2" key="1">
    <citation type="submission" date="2024-02" db="EMBL/GenBank/DDBJ databases">
        <title>Complete sequences of two Paenibacillus sp. strains and one Lysinibacillus strain isolated from the environment on STAA medium highlight biotechnological potential.</title>
        <authorList>
            <person name="Attere S.A."/>
            <person name="Piche L.C."/>
            <person name="Intertaglia L."/>
            <person name="Lami R."/>
            <person name="Charette S.J."/>
            <person name="Vincent A.T."/>
        </authorList>
    </citation>
    <scope>NUCLEOTIDE SEQUENCE [LARGE SCALE GENOMIC DNA]</scope>
    <source>
        <strain evidence="1 2">Y5S-7</strain>
    </source>
</reference>
<sequence length="63" mass="7179">MILAQVIRQVKIHRLAWETFAVTGFGQFLSSRTASKKHWVIENEGRKAKVLRGATLRILAVDM</sequence>
<evidence type="ECO:0000313" key="2">
    <source>
        <dbReference type="Proteomes" id="UP001364764"/>
    </source>
</evidence>
<name>A0ABD8AQU7_PAEAM</name>
<dbReference type="EMBL" id="CP145892">
    <property type="protein sequence ID" value="WWP19968.1"/>
    <property type="molecule type" value="Genomic_DNA"/>
</dbReference>
<protein>
    <submittedName>
        <fullName evidence="1">Uncharacterized protein</fullName>
    </submittedName>
</protein>
<evidence type="ECO:0000313" key="1">
    <source>
        <dbReference type="EMBL" id="WWP19968.1"/>
    </source>
</evidence>
<dbReference type="AlphaFoldDB" id="A0ABD8AQU7"/>
<proteinExistence type="predicted"/>
<dbReference type="Proteomes" id="UP001364764">
    <property type="component" value="Chromosome"/>
</dbReference>
<dbReference type="RefSeq" id="WP_338707122.1">
    <property type="nucleotide sequence ID" value="NZ_CP145892.1"/>
</dbReference>
<dbReference type="GeneID" id="93479130"/>